<keyword evidence="3" id="KW-1185">Reference proteome</keyword>
<feature type="compositionally biased region" description="Basic residues" evidence="1">
    <location>
        <begin position="1"/>
        <end position="12"/>
    </location>
</feature>
<name>A0ABQ4EVR3_9ACTN</name>
<evidence type="ECO:0000313" key="2">
    <source>
        <dbReference type="EMBL" id="GIG98767.1"/>
    </source>
</evidence>
<dbReference type="Proteomes" id="UP000621500">
    <property type="component" value="Unassembled WGS sequence"/>
</dbReference>
<protein>
    <submittedName>
        <fullName evidence="2">Uncharacterized protein</fullName>
    </submittedName>
</protein>
<feature type="compositionally biased region" description="Pro residues" evidence="1">
    <location>
        <begin position="46"/>
        <end position="55"/>
    </location>
</feature>
<evidence type="ECO:0000313" key="3">
    <source>
        <dbReference type="Proteomes" id="UP000621500"/>
    </source>
</evidence>
<accession>A0ABQ4EVR3</accession>
<proteinExistence type="predicted"/>
<feature type="compositionally biased region" description="Gly residues" evidence="1">
    <location>
        <begin position="60"/>
        <end position="71"/>
    </location>
</feature>
<dbReference type="EMBL" id="BONX01000036">
    <property type="protein sequence ID" value="GIG98767.1"/>
    <property type="molecule type" value="Genomic_DNA"/>
</dbReference>
<comment type="caution">
    <text evidence="2">The sequence shown here is derived from an EMBL/GenBank/DDBJ whole genome shotgun (WGS) entry which is preliminary data.</text>
</comment>
<evidence type="ECO:0000256" key="1">
    <source>
        <dbReference type="SAM" id="MobiDB-lite"/>
    </source>
</evidence>
<dbReference type="RefSeq" id="WP_203860181.1">
    <property type="nucleotide sequence ID" value="NZ_BAAAZQ010000028.1"/>
</dbReference>
<reference evidence="2 3" key="1">
    <citation type="submission" date="2021-01" db="EMBL/GenBank/DDBJ databases">
        <title>Whole genome shotgun sequence of Plantactinospora mayteni NBRC 109088.</title>
        <authorList>
            <person name="Komaki H."/>
            <person name="Tamura T."/>
        </authorList>
    </citation>
    <scope>NUCLEOTIDE SEQUENCE [LARGE SCALE GENOMIC DNA]</scope>
    <source>
        <strain evidence="2 3">NBRC 109088</strain>
    </source>
</reference>
<organism evidence="2 3">
    <name type="scientific">Plantactinospora mayteni</name>
    <dbReference type="NCBI Taxonomy" id="566021"/>
    <lineage>
        <taxon>Bacteria</taxon>
        <taxon>Bacillati</taxon>
        <taxon>Actinomycetota</taxon>
        <taxon>Actinomycetes</taxon>
        <taxon>Micromonosporales</taxon>
        <taxon>Micromonosporaceae</taxon>
        <taxon>Plantactinospora</taxon>
    </lineage>
</organism>
<gene>
    <name evidence="2" type="ORF">Pma05_53400</name>
</gene>
<feature type="region of interest" description="Disordered" evidence="1">
    <location>
        <begin position="1"/>
        <end position="84"/>
    </location>
</feature>
<sequence>MPANRKSSKNTRRTGTGSPARAGRPADESVELAAPIVLPGDDTPTAQPPAAPKAGPPIRNGGGPGGVGRGRGAASSRRYAFRRS</sequence>